<evidence type="ECO:0000313" key="4">
    <source>
        <dbReference type="EMBL" id="GGG51157.1"/>
    </source>
</evidence>
<comment type="caution">
    <text evidence="4">The sequence shown here is derived from an EMBL/GenBank/DDBJ whole genome shotgun (WGS) entry which is preliminary data.</text>
</comment>
<evidence type="ECO:0000259" key="3">
    <source>
        <dbReference type="Pfam" id="PF25963"/>
    </source>
</evidence>
<accession>A0A917LQ19</accession>
<keyword evidence="1" id="KW-0812">Transmembrane</keyword>
<feature type="transmembrane region" description="Helical" evidence="1">
    <location>
        <begin position="12"/>
        <end position="32"/>
    </location>
</feature>
<gene>
    <name evidence="4" type="ORF">GCM10010976_22910</name>
</gene>
<feature type="domain" description="p-hydroxybenzoic acid efflux pump subunit AaeA-like beta-barrel" evidence="3">
    <location>
        <begin position="237"/>
        <end position="331"/>
    </location>
</feature>
<name>A0A917LQ19_9FLAO</name>
<evidence type="ECO:0000256" key="1">
    <source>
        <dbReference type="SAM" id="Phobius"/>
    </source>
</evidence>
<dbReference type="InterPro" id="IPR058625">
    <property type="entry name" value="MdtA-like_BSH"/>
</dbReference>
<evidence type="ECO:0000259" key="2">
    <source>
        <dbReference type="Pfam" id="PF25917"/>
    </source>
</evidence>
<dbReference type="SUPFAM" id="SSF111369">
    <property type="entry name" value="HlyD-like secretion proteins"/>
    <property type="match status" value="2"/>
</dbReference>
<dbReference type="PANTHER" id="PTHR30367:SF1">
    <property type="entry name" value="MULTIDRUG RESISTANCE PROTEIN MDTN"/>
    <property type="match status" value="1"/>
</dbReference>
<feature type="domain" description="Multidrug resistance protein MdtA-like barrel-sandwich hybrid" evidence="2">
    <location>
        <begin position="48"/>
        <end position="230"/>
    </location>
</feature>
<dbReference type="EMBL" id="BMFQ01000003">
    <property type="protein sequence ID" value="GGG51157.1"/>
    <property type="molecule type" value="Genomic_DNA"/>
</dbReference>
<proteinExistence type="predicted"/>
<dbReference type="InterPro" id="IPR058634">
    <property type="entry name" value="AaeA-lik-b-barrel"/>
</dbReference>
<dbReference type="Gene3D" id="2.40.30.170">
    <property type="match status" value="1"/>
</dbReference>
<dbReference type="Pfam" id="PF25963">
    <property type="entry name" value="Beta-barrel_AAEA"/>
    <property type="match status" value="1"/>
</dbReference>
<dbReference type="RefSeq" id="WP_188465002.1">
    <property type="nucleotide sequence ID" value="NZ_BMFQ01000003.1"/>
</dbReference>
<organism evidence="4 5">
    <name type="scientific">Bizionia arctica</name>
    <dbReference type="NCBI Taxonomy" id="1495645"/>
    <lineage>
        <taxon>Bacteria</taxon>
        <taxon>Pseudomonadati</taxon>
        <taxon>Bacteroidota</taxon>
        <taxon>Flavobacteriia</taxon>
        <taxon>Flavobacteriales</taxon>
        <taxon>Flavobacteriaceae</taxon>
        <taxon>Bizionia</taxon>
    </lineage>
</organism>
<dbReference type="Pfam" id="PF25917">
    <property type="entry name" value="BSH_RND"/>
    <property type="match status" value="1"/>
</dbReference>
<keyword evidence="5" id="KW-1185">Reference proteome</keyword>
<dbReference type="PANTHER" id="PTHR30367">
    <property type="entry name" value="P-HYDROXYBENZOIC ACID EFFLUX PUMP SUBUNIT AAEA-RELATED"/>
    <property type="match status" value="1"/>
</dbReference>
<keyword evidence="1" id="KW-0472">Membrane</keyword>
<dbReference type="InterPro" id="IPR050393">
    <property type="entry name" value="MFP_Efflux_Pump"/>
</dbReference>
<protein>
    <submittedName>
        <fullName evidence="4">Hemolysin D</fullName>
    </submittedName>
</protein>
<reference evidence="4" key="1">
    <citation type="journal article" date="2014" name="Int. J. Syst. Evol. Microbiol.">
        <title>Complete genome sequence of Corynebacterium casei LMG S-19264T (=DSM 44701T), isolated from a smear-ripened cheese.</title>
        <authorList>
            <consortium name="US DOE Joint Genome Institute (JGI-PGF)"/>
            <person name="Walter F."/>
            <person name="Albersmeier A."/>
            <person name="Kalinowski J."/>
            <person name="Ruckert C."/>
        </authorList>
    </citation>
    <scope>NUCLEOTIDE SEQUENCE</scope>
    <source>
        <strain evidence="4">CGMCC 1.12751</strain>
    </source>
</reference>
<dbReference type="AlphaFoldDB" id="A0A917LQ19"/>
<reference evidence="4" key="2">
    <citation type="submission" date="2020-09" db="EMBL/GenBank/DDBJ databases">
        <authorList>
            <person name="Sun Q."/>
            <person name="Zhou Y."/>
        </authorList>
    </citation>
    <scope>NUCLEOTIDE SEQUENCE</scope>
    <source>
        <strain evidence="4">CGMCC 1.12751</strain>
    </source>
</reference>
<keyword evidence="1" id="KW-1133">Transmembrane helix</keyword>
<dbReference type="Proteomes" id="UP000625976">
    <property type="component" value="Unassembled WGS sequence"/>
</dbReference>
<sequence>MGANKGSAKKISIIVVVLTFVIMLFNVMGSRFTPSTNQARVQGLNLSLAPMVSGYVTRVDVGLHSEVKEGDTLFLIDRTPYEIAVVQAEINLENVTQNLSAGLSGLKAASAQLNSSRVKLDRATKNWDRTKRVMTQYEGALSEADRDRSESTYLTAIENVSTAEANLEGQKTALGPLDANNPLVKGALNQLEKANWDLEHTVIIAPSNGVIESFNVETGYFASAGRALASLISNKTIWIQANFTENNLSHLKVNDQASITFDIDAGEVYKAKVTSIAYGVKTQNTNAADLPTVRSQQGWLREQQRFPVIIALENDEVYKKLRQGSQANVVVFTGDSFILNSLAKFKMWLTSKVSYVR</sequence>
<dbReference type="Gene3D" id="2.40.50.100">
    <property type="match status" value="1"/>
</dbReference>
<evidence type="ECO:0000313" key="5">
    <source>
        <dbReference type="Proteomes" id="UP000625976"/>
    </source>
</evidence>